<keyword evidence="1" id="KW-0175">Coiled coil</keyword>
<dbReference type="InterPro" id="IPR000014">
    <property type="entry name" value="PAS"/>
</dbReference>
<evidence type="ECO:0000256" key="2">
    <source>
        <dbReference type="SAM" id="MobiDB-lite"/>
    </source>
</evidence>
<dbReference type="PROSITE" id="PS50887">
    <property type="entry name" value="GGDEF"/>
    <property type="match status" value="1"/>
</dbReference>
<dbReference type="NCBIfam" id="TIGR00229">
    <property type="entry name" value="sensory_box"/>
    <property type="match status" value="2"/>
</dbReference>
<dbReference type="InterPro" id="IPR000160">
    <property type="entry name" value="GGDEF_dom"/>
</dbReference>
<dbReference type="PROSITE" id="PS50113">
    <property type="entry name" value="PAC"/>
    <property type="match status" value="2"/>
</dbReference>
<dbReference type="Gene3D" id="3.30.70.270">
    <property type="match status" value="1"/>
</dbReference>
<dbReference type="InterPro" id="IPR001610">
    <property type="entry name" value="PAC"/>
</dbReference>
<keyword evidence="3" id="KW-0472">Membrane</keyword>
<feature type="domain" description="PAC" evidence="5">
    <location>
        <begin position="362"/>
        <end position="415"/>
    </location>
</feature>
<feature type="compositionally biased region" description="Pro residues" evidence="2">
    <location>
        <begin position="722"/>
        <end position="732"/>
    </location>
</feature>
<evidence type="ECO:0000259" key="6">
    <source>
        <dbReference type="PROSITE" id="PS50887"/>
    </source>
</evidence>
<dbReference type="EMBL" id="CP027669">
    <property type="protein sequence ID" value="AVO43226.1"/>
    <property type="molecule type" value="Genomic_DNA"/>
</dbReference>
<proteinExistence type="predicted"/>
<keyword evidence="3" id="KW-1133">Transmembrane helix</keyword>
<sequence length="732" mass="80509">MRNYAWQHAERTGVNLAYTLQQSIATLLKNLDPSLQGLAKDLASPQILAMDPDLRNRVLFDHSLRAEGLSAVLVLDAQGQRMFDSGGFVPDVVDFSDRDYFQAFQSGAQQGLFIGKPVRSRLTGRGTLPISRAWFQQDGSFGGVVAGSIRLDYFHALFAAVQIGPKSSLNLYHTDGTLIARLPQEAGDMGRSVAGSENHARIASRSSGTFTNRAVIDGVERLYAFQQVGDFPLVVTVGQSADEVLASWRRNSTLLGSFALLLMLACLGLALLFVRELQQRQQLAAQLHQAERDLHAILDNLPSMISYWDSEQRNRFVNQSTSAMFGHSPEAVRGMLARELLGEKDYALVRPYLEQALQGRVQVFERTLTDAKGQKRHMQVSYTPDRGGSNGPVQGIFVQMTDISERKRMEDELFQEKELMRLTLHSIGDAVVCADAEGRVSYLNPVAERMTGWQAFDASGRDVDEVAPLYLANGQQTQPSPLRVALATQAACGPTRGVVLHRKDGQRFEVEESACPIIDRQQRLTGAVMVLHDVTETMAMAERMARLAQYDALTDLPNRVLLQDRAQHALALARREKRGLGVMYLDLDGFKQVNDTLGHDAGDQLLVQFAHRLVAAMRQSDTVCRQGGDEFVLLLPGLEDPRQVCAVAGKVLGVCQEPFVLRGQALKVGLSGGLALFPQHGSDYEELARHADAALYAAKRGGRMQVRSYVGPEAEPERIAPTDPPAPALPDV</sequence>
<reference evidence="7 8" key="1">
    <citation type="submission" date="2018-03" db="EMBL/GenBank/DDBJ databases">
        <title>Genome sequencing of Simplicispira sp.</title>
        <authorList>
            <person name="Kim S.-J."/>
            <person name="Heo J."/>
            <person name="Kwon S.-W."/>
        </authorList>
    </citation>
    <scope>NUCLEOTIDE SEQUENCE [LARGE SCALE GENOMIC DNA]</scope>
    <source>
        <strain evidence="7 8">SC1-8</strain>
    </source>
</reference>
<dbReference type="Pfam" id="PF22588">
    <property type="entry name" value="dCache_1_like"/>
    <property type="match status" value="1"/>
</dbReference>
<dbReference type="Proteomes" id="UP000239326">
    <property type="component" value="Chromosome"/>
</dbReference>
<dbReference type="Pfam" id="PF00989">
    <property type="entry name" value="PAS"/>
    <property type="match status" value="1"/>
</dbReference>
<dbReference type="InterPro" id="IPR054327">
    <property type="entry name" value="His-kinase-like_sensor"/>
</dbReference>
<dbReference type="InterPro" id="IPR013767">
    <property type="entry name" value="PAS_fold"/>
</dbReference>
<dbReference type="Gene3D" id="3.30.450.20">
    <property type="entry name" value="PAS domain"/>
    <property type="match status" value="4"/>
</dbReference>
<feature type="domain" description="PAS" evidence="4">
    <location>
        <begin position="416"/>
        <end position="489"/>
    </location>
</feature>
<dbReference type="CDD" id="cd12915">
    <property type="entry name" value="PDC2_DGC_like"/>
    <property type="match status" value="1"/>
</dbReference>
<evidence type="ECO:0000256" key="3">
    <source>
        <dbReference type="SAM" id="Phobius"/>
    </source>
</evidence>
<dbReference type="NCBIfam" id="TIGR00254">
    <property type="entry name" value="GGDEF"/>
    <property type="match status" value="1"/>
</dbReference>
<evidence type="ECO:0000259" key="4">
    <source>
        <dbReference type="PROSITE" id="PS50112"/>
    </source>
</evidence>
<dbReference type="InterPro" id="IPR013656">
    <property type="entry name" value="PAS_4"/>
</dbReference>
<feature type="domain" description="GGDEF" evidence="6">
    <location>
        <begin position="578"/>
        <end position="711"/>
    </location>
</feature>
<feature type="domain" description="PAS" evidence="4">
    <location>
        <begin position="290"/>
        <end position="360"/>
    </location>
</feature>
<dbReference type="KEGG" id="simp:C6571_11560"/>
<dbReference type="InterPro" id="IPR043128">
    <property type="entry name" value="Rev_trsase/Diguanyl_cyclase"/>
</dbReference>
<dbReference type="AlphaFoldDB" id="A0A2S0N544"/>
<gene>
    <name evidence="7" type="ORF">C6571_11560</name>
</gene>
<dbReference type="PANTHER" id="PTHR44757">
    <property type="entry name" value="DIGUANYLATE CYCLASE DGCP"/>
    <property type="match status" value="1"/>
</dbReference>
<dbReference type="PROSITE" id="PS50112">
    <property type="entry name" value="PAS"/>
    <property type="match status" value="2"/>
</dbReference>
<evidence type="ECO:0000256" key="1">
    <source>
        <dbReference type="SAM" id="Coils"/>
    </source>
</evidence>
<name>A0A2S0N544_9BURK</name>
<dbReference type="InterPro" id="IPR000700">
    <property type="entry name" value="PAS-assoc_C"/>
</dbReference>
<evidence type="ECO:0000259" key="5">
    <source>
        <dbReference type="PROSITE" id="PS50113"/>
    </source>
</evidence>
<feature type="coiled-coil region" evidence="1">
    <location>
        <begin position="273"/>
        <end position="300"/>
    </location>
</feature>
<dbReference type="CDD" id="cd12914">
    <property type="entry name" value="PDC1_DGC_like"/>
    <property type="match status" value="1"/>
</dbReference>
<accession>A0A2S0N544</accession>
<dbReference type="SMART" id="SM00267">
    <property type="entry name" value="GGDEF"/>
    <property type="match status" value="1"/>
</dbReference>
<dbReference type="InterPro" id="IPR035965">
    <property type="entry name" value="PAS-like_dom_sf"/>
</dbReference>
<dbReference type="Pfam" id="PF00990">
    <property type="entry name" value="GGDEF"/>
    <property type="match status" value="1"/>
</dbReference>
<dbReference type="OrthoDB" id="8929028at2"/>
<feature type="transmembrane region" description="Helical" evidence="3">
    <location>
        <begin position="254"/>
        <end position="274"/>
    </location>
</feature>
<dbReference type="SUPFAM" id="SSF55073">
    <property type="entry name" value="Nucleotide cyclase"/>
    <property type="match status" value="1"/>
</dbReference>
<dbReference type="SMART" id="SM00091">
    <property type="entry name" value="PAS"/>
    <property type="match status" value="2"/>
</dbReference>
<protein>
    <submittedName>
        <fullName evidence="7">Sensor domain-containing diguanylate cyclase</fullName>
    </submittedName>
</protein>
<dbReference type="InterPro" id="IPR052155">
    <property type="entry name" value="Biofilm_reg_signaling"/>
</dbReference>
<dbReference type="SUPFAM" id="SSF55785">
    <property type="entry name" value="PYP-like sensor domain (PAS domain)"/>
    <property type="match status" value="2"/>
</dbReference>
<keyword evidence="8" id="KW-1185">Reference proteome</keyword>
<evidence type="ECO:0000313" key="8">
    <source>
        <dbReference type="Proteomes" id="UP000239326"/>
    </source>
</evidence>
<dbReference type="SMART" id="SM00086">
    <property type="entry name" value="PAC"/>
    <property type="match status" value="2"/>
</dbReference>
<evidence type="ECO:0000313" key="7">
    <source>
        <dbReference type="EMBL" id="AVO43226.1"/>
    </source>
</evidence>
<dbReference type="Pfam" id="PF08448">
    <property type="entry name" value="PAS_4"/>
    <property type="match status" value="1"/>
</dbReference>
<dbReference type="PANTHER" id="PTHR44757:SF4">
    <property type="entry name" value="DIGUANYLATE CYCLASE DGCE-RELATED"/>
    <property type="match status" value="1"/>
</dbReference>
<organism evidence="7 8">
    <name type="scientific">Simplicispira suum</name>
    <dbReference type="NCBI Taxonomy" id="2109915"/>
    <lineage>
        <taxon>Bacteria</taxon>
        <taxon>Pseudomonadati</taxon>
        <taxon>Pseudomonadota</taxon>
        <taxon>Betaproteobacteria</taxon>
        <taxon>Burkholderiales</taxon>
        <taxon>Comamonadaceae</taxon>
        <taxon>Simplicispira</taxon>
    </lineage>
</organism>
<keyword evidence="3" id="KW-0812">Transmembrane</keyword>
<dbReference type="GO" id="GO:0006355">
    <property type="term" value="P:regulation of DNA-templated transcription"/>
    <property type="evidence" value="ECO:0007669"/>
    <property type="project" value="InterPro"/>
</dbReference>
<dbReference type="InterPro" id="IPR029787">
    <property type="entry name" value="Nucleotide_cyclase"/>
</dbReference>
<dbReference type="CDD" id="cd00130">
    <property type="entry name" value="PAS"/>
    <property type="match status" value="2"/>
</dbReference>
<feature type="domain" description="PAC" evidence="5">
    <location>
        <begin position="494"/>
        <end position="546"/>
    </location>
</feature>
<dbReference type="CDD" id="cd01949">
    <property type="entry name" value="GGDEF"/>
    <property type="match status" value="1"/>
</dbReference>
<feature type="region of interest" description="Disordered" evidence="2">
    <location>
        <begin position="710"/>
        <end position="732"/>
    </location>
</feature>